<dbReference type="InterPro" id="IPR006093">
    <property type="entry name" value="Oxy_OxRdtase_FAD_BS"/>
</dbReference>
<evidence type="ECO:0000313" key="7">
    <source>
        <dbReference type="EMBL" id="KAL0631012.1"/>
    </source>
</evidence>
<gene>
    <name evidence="7" type="ORF">Q9L58_010130</name>
</gene>
<dbReference type="InterPro" id="IPR012951">
    <property type="entry name" value="BBE"/>
</dbReference>
<dbReference type="InterPro" id="IPR016166">
    <property type="entry name" value="FAD-bd_PCMH"/>
</dbReference>
<dbReference type="Proteomes" id="UP001447188">
    <property type="component" value="Unassembled WGS sequence"/>
</dbReference>
<dbReference type="PANTHER" id="PTHR42973:SF39">
    <property type="entry name" value="FAD-BINDING PCMH-TYPE DOMAIN-CONTAINING PROTEIN"/>
    <property type="match status" value="1"/>
</dbReference>
<dbReference type="EMBL" id="JBBBZM010000316">
    <property type="protein sequence ID" value="KAL0631012.1"/>
    <property type="molecule type" value="Genomic_DNA"/>
</dbReference>
<reference evidence="7 8" key="1">
    <citation type="submission" date="2024-02" db="EMBL/GenBank/DDBJ databases">
        <title>Discinaceae phylogenomics.</title>
        <authorList>
            <person name="Dirks A.C."/>
            <person name="James T.Y."/>
        </authorList>
    </citation>
    <scope>NUCLEOTIDE SEQUENCE [LARGE SCALE GENOMIC DNA]</scope>
    <source>
        <strain evidence="7 8">ACD0624</strain>
    </source>
</reference>
<dbReference type="InterPro" id="IPR036318">
    <property type="entry name" value="FAD-bd_PCMH-like_sf"/>
</dbReference>
<dbReference type="PROSITE" id="PS51387">
    <property type="entry name" value="FAD_PCMH"/>
    <property type="match status" value="1"/>
</dbReference>
<dbReference type="InterPro" id="IPR050416">
    <property type="entry name" value="FAD-linked_Oxidoreductase"/>
</dbReference>
<keyword evidence="4" id="KW-0274">FAD</keyword>
<proteinExistence type="inferred from homology"/>
<dbReference type="PANTHER" id="PTHR42973">
    <property type="entry name" value="BINDING OXIDOREDUCTASE, PUTATIVE (AFU_ORTHOLOGUE AFUA_1G17690)-RELATED"/>
    <property type="match status" value="1"/>
</dbReference>
<evidence type="ECO:0000313" key="8">
    <source>
        <dbReference type="Proteomes" id="UP001447188"/>
    </source>
</evidence>
<dbReference type="InterPro" id="IPR006094">
    <property type="entry name" value="Oxid_FAD_bind_N"/>
</dbReference>
<dbReference type="Gene3D" id="3.30.465.10">
    <property type="match status" value="1"/>
</dbReference>
<keyword evidence="3" id="KW-0285">Flavoprotein</keyword>
<organism evidence="7 8">
    <name type="scientific">Discina gigas</name>
    <dbReference type="NCBI Taxonomy" id="1032678"/>
    <lineage>
        <taxon>Eukaryota</taxon>
        <taxon>Fungi</taxon>
        <taxon>Dikarya</taxon>
        <taxon>Ascomycota</taxon>
        <taxon>Pezizomycotina</taxon>
        <taxon>Pezizomycetes</taxon>
        <taxon>Pezizales</taxon>
        <taxon>Discinaceae</taxon>
        <taxon>Discina</taxon>
    </lineage>
</organism>
<keyword evidence="8" id="KW-1185">Reference proteome</keyword>
<evidence type="ECO:0000256" key="1">
    <source>
        <dbReference type="ARBA" id="ARBA00001974"/>
    </source>
</evidence>
<protein>
    <recommendedName>
        <fullName evidence="6">FAD-binding PCMH-type domain-containing protein</fullName>
    </recommendedName>
</protein>
<evidence type="ECO:0000256" key="3">
    <source>
        <dbReference type="ARBA" id="ARBA00022630"/>
    </source>
</evidence>
<comment type="cofactor">
    <cofactor evidence="1">
        <name>FAD</name>
        <dbReference type="ChEBI" id="CHEBI:57692"/>
    </cofactor>
</comment>
<dbReference type="InterPro" id="IPR016169">
    <property type="entry name" value="FAD-bd_PCMH_sub2"/>
</dbReference>
<dbReference type="Pfam" id="PF01565">
    <property type="entry name" value="FAD_binding_4"/>
    <property type="match status" value="1"/>
</dbReference>
<accession>A0ABR3G4Y6</accession>
<comment type="similarity">
    <text evidence="2">Belongs to the oxygen-dependent FAD-linked oxidoreductase family.</text>
</comment>
<sequence length="491" mass="51715">MALLPPIVSAFNTDRSSLTDCLNEANVPILISSSVGWSQAIQPFNLRFTPVPNVVVTPRNIHDVQSAVKCASQAKVKVSVKGGGHSYGAYGLAGVMIIDMVGFQDVTLDSTTQIARVGAGMRLGNMASKLFGLGGRALPHGTCPSVGVGGHATLGGFGIDSRMWGLLVDTVVKLDVVLADGTATTVSATSHPDLFWALRGAGPGFAVVTAFYFQTLPAPAVNINWMYTYNFTSAATAAAACQFATGWAQQHAPKELGFGIILAPGGVFAIQGVYYGPKATYQSIIAPLLEKMKGLHKGKSSASTVQQLGWIDSLTALAGAPLDTPPQGDNSHNTFYVKSLDTRESAPISLQALTSLFTYLFNTTPPSGSQWFINSYLYGGSGSKITSFPPSTDPASTSSYAGRDSGYVWQLYGYTGDTQPPFDAAIIGFVKGMVEALGAEVAGLPAYAAYVDTALAKEEAQVRYWGARVPRLKAIKAAVDPWAVLFNPQGF</sequence>
<evidence type="ECO:0000256" key="5">
    <source>
        <dbReference type="ARBA" id="ARBA00023002"/>
    </source>
</evidence>
<name>A0ABR3G4Y6_9PEZI</name>
<evidence type="ECO:0000259" key="6">
    <source>
        <dbReference type="PROSITE" id="PS51387"/>
    </source>
</evidence>
<comment type="caution">
    <text evidence="7">The sequence shown here is derived from an EMBL/GenBank/DDBJ whole genome shotgun (WGS) entry which is preliminary data.</text>
</comment>
<dbReference type="Gene3D" id="3.40.462.20">
    <property type="match status" value="1"/>
</dbReference>
<feature type="domain" description="FAD-binding PCMH-type" evidence="6">
    <location>
        <begin position="48"/>
        <end position="218"/>
    </location>
</feature>
<evidence type="ECO:0000256" key="4">
    <source>
        <dbReference type="ARBA" id="ARBA00022827"/>
    </source>
</evidence>
<evidence type="ECO:0000256" key="2">
    <source>
        <dbReference type="ARBA" id="ARBA00005466"/>
    </source>
</evidence>
<dbReference type="SUPFAM" id="SSF56176">
    <property type="entry name" value="FAD-binding/transporter-associated domain-like"/>
    <property type="match status" value="1"/>
</dbReference>
<dbReference type="PROSITE" id="PS00862">
    <property type="entry name" value="OX2_COVAL_FAD"/>
    <property type="match status" value="1"/>
</dbReference>
<keyword evidence="5" id="KW-0560">Oxidoreductase</keyword>
<dbReference type="Pfam" id="PF08031">
    <property type="entry name" value="BBE"/>
    <property type="match status" value="1"/>
</dbReference>